<keyword evidence="2" id="KW-0812">Transmembrane</keyword>
<reference evidence="3" key="1">
    <citation type="journal article" date="2012" name="PLoS Genet.">
        <title>Comparative analysis of the genomes of two field isolates of the rice blast fungus Magnaporthe oryzae.</title>
        <authorList>
            <person name="Xue M."/>
            <person name="Yang J."/>
            <person name="Li Z."/>
            <person name="Hu S."/>
            <person name="Yao N."/>
            <person name="Dean R.A."/>
            <person name="Zhao W."/>
            <person name="Shen M."/>
            <person name="Zhang H."/>
            <person name="Li C."/>
            <person name="Liu L."/>
            <person name="Cao L."/>
            <person name="Xu X."/>
            <person name="Xing Y."/>
            <person name="Hsiang T."/>
            <person name="Zhang Z."/>
            <person name="Xu J.R."/>
            <person name="Peng Y.L."/>
        </authorList>
    </citation>
    <scope>NUCLEOTIDE SEQUENCE</scope>
    <source>
        <strain evidence="3">Y34</strain>
    </source>
</reference>
<feature type="transmembrane region" description="Helical" evidence="2">
    <location>
        <begin position="807"/>
        <end position="825"/>
    </location>
</feature>
<keyword evidence="2" id="KW-1133">Transmembrane helix</keyword>
<keyword evidence="2" id="KW-0472">Membrane</keyword>
<feature type="compositionally biased region" description="Polar residues" evidence="1">
    <location>
        <begin position="206"/>
        <end position="260"/>
    </location>
</feature>
<dbReference type="PANTHER" id="PTHR37544:SF3">
    <property type="entry name" value="SPRAY"/>
    <property type="match status" value="1"/>
</dbReference>
<dbReference type="Pfam" id="PF11915">
    <property type="entry name" value="DUF3433"/>
    <property type="match status" value="2"/>
</dbReference>
<dbReference type="Proteomes" id="UP000011086">
    <property type="component" value="Unassembled WGS sequence"/>
</dbReference>
<proteinExistence type="predicted"/>
<feature type="transmembrane region" description="Helical" evidence="2">
    <location>
        <begin position="653"/>
        <end position="676"/>
    </location>
</feature>
<dbReference type="PANTHER" id="PTHR37544">
    <property type="entry name" value="SPRAY-RELATED"/>
    <property type="match status" value="1"/>
</dbReference>
<evidence type="ECO:0000313" key="3">
    <source>
        <dbReference type="EMBL" id="ELQ37207.1"/>
    </source>
</evidence>
<feature type="transmembrane region" description="Helical" evidence="2">
    <location>
        <begin position="870"/>
        <end position="893"/>
    </location>
</feature>
<feature type="compositionally biased region" description="Polar residues" evidence="1">
    <location>
        <begin position="750"/>
        <end position="765"/>
    </location>
</feature>
<dbReference type="InterPro" id="IPR021840">
    <property type="entry name" value="DUF3433"/>
</dbReference>
<gene>
    <name evidence="3" type="ORF">OOU_Y34scaffold00610g44</name>
</gene>
<feature type="transmembrane region" description="Helical" evidence="2">
    <location>
        <begin position="605"/>
        <end position="633"/>
    </location>
</feature>
<dbReference type="AlphaFoldDB" id="A0AA97PJR8"/>
<evidence type="ECO:0000256" key="1">
    <source>
        <dbReference type="SAM" id="MobiDB-lite"/>
    </source>
</evidence>
<feature type="transmembrane region" description="Helical" evidence="2">
    <location>
        <begin position="937"/>
        <end position="960"/>
    </location>
</feature>
<feature type="region of interest" description="Disordered" evidence="1">
    <location>
        <begin position="150"/>
        <end position="295"/>
    </location>
</feature>
<feature type="transmembrane region" description="Helical" evidence="2">
    <location>
        <begin position="535"/>
        <end position="555"/>
    </location>
</feature>
<feature type="region of interest" description="Disordered" evidence="1">
    <location>
        <begin position="301"/>
        <end position="320"/>
    </location>
</feature>
<feature type="transmembrane region" description="Helical" evidence="2">
    <location>
        <begin position="770"/>
        <end position="795"/>
    </location>
</feature>
<protein>
    <submittedName>
        <fullName evidence="3">Uncharacterized protein</fullName>
    </submittedName>
</protein>
<organism evidence="3">
    <name type="scientific">Pyricularia oryzae (strain Y34)</name>
    <name type="common">Rice blast fungus</name>
    <name type="synonym">Magnaporthe oryzae</name>
    <dbReference type="NCBI Taxonomy" id="1143189"/>
    <lineage>
        <taxon>Eukaryota</taxon>
        <taxon>Fungi</taxon>
        <taxon>Dikarya</taxon>
        <taxon>Ascomycota</taxon>
        <taxon>Pezizomycotina</taxon>
        <taxon>Sordariomycetes</taxon>
        <taxon>Sordariomycetidae</taxon>
        <taxon>Magnaporthales</taxon>
        <taxon>Pyriculariaceae</taxon>
        <taxon>Pyricularia</taxon>
    </lineage>
</organism>
<dbReference type="EMBL" id="JH793413">
    <property type="protein sequence ID" value="ELQ37207.1"/>
    <property type="molecule type" value="Genomic_DNA"/>
</dbReference>
<accession>A0AA97PJR8</accession>
<sequence length="1051" mass="114956">MRVSSGRSPAGAQSDLTKFDLLCMVYANLALVTVDDQIAPAAQIGCHNQAFSVVPHSARSNSLSMLDNFHDGHPLISMELKASSTERSDPLNRTSNEGHGCKTRPLVRALLYDGYPLASLTCMMDSKFNDNERANNSRPVLNRQVSNISDVAMDSGRHQDGVNPSSRIRPRHSLVSLPSIASPQPTQDFYTSQQQPPPLPSQVLSRQGSSQGQDLTSSPAEIQNQHFQDYDRNSSQASTPNTSYHNDSQHSGASQTTAVSTPRLPLRSPNLTPGSAMSYRGRQGSTVHEEDKTSVDITSIQFTGYSGDPTKSPGLSRPTPEPSPLFGQDGMGFDLSTAAGLGPWTQSQEDNLREVYPEQGARLAGGLGSGFRTATIREADLVLAAPPSSNKKEPLSFTKQVSAKLSRMKTIRLAQSEADRRDEIIEVIMECPPKQGPDTGNFDMSDMGGPSSSLEDLKSPFQPGMRRTTFPTKDEEKTQLFYPQPNWRPFVMRGPYMGYLILLALGMGIGTELLYRQSVEQPLLTFKSPEDISAATYLTLKFGPTIVSVVFGVLWQMTDIEVRRLEPFHQLSKPEGALAQESISIDYITFISFLRPFRAMQYGHYAVFLSSAASLLATTLVPTLGAASIVMTPNREQRLANPGVEKSIIINPVWARCLTSVLVIVAFLGGVLLYVLNTRKSGLSADVKGISGLASMAVVSHILMDFQDMDTAQPQDIHRRLKNRRYAIRNSSLAPMDSQPVSLASRRRTSTLQDSSDNNESGLSQNPHPLMLRAAGCVPLIGAIVVFFILVYVVIFVSDAAVITDRAPWIITMLAVTIKMGWGGLDADLRMMEPYHILWRRHAPPKTLTLDYTAMPVGWVAVKGLFNRHFLVFLVGLGTVMSEVLTVLVTSLATVSGQDFLKHEPAQIMQPTVGLILDDDEEGGRTVKAGQETQGSFFTTLAAVSFILIYMAIVAGAVAVKRGKPFLPRQPNTIASVLAFIHQSKMVYDFVGTSKFNRNAMKKRLAEVGKTYGVGWFTGRDGQTHCGVDEEELLGDFIPGYGLVRKIGMLD</sequence>
<name>A0AA97PJR8_PYRO3</name>
<evidence type="ECO:0000256" key="2">
    <source>
        <dbReference type="SAM" id="Phobius"/>
    </source>
</evidence>
<feature type="compositionally biased region" description="Polar residues" evidence="1">
    <location>
        <begin position="179"/>
        <end position="191"/>
    </location>
</feature>
<feature type="region of interest" description="Disordered" evidence="1">
    <location>
        <begin position="735"/>
        <end position="765"/>
    </location>
</feature>